<accession>A0A6N6MHS3</accession>
<name>A0A6N6MHS3_9FLAO</name>
<dbReference type="RefSeq" id="WP_150938958.1">
    <property type="nucleotide sequence ID" value="NZ_WAAT01000044.1"/>
</dbReference>
<sequence>MEFKSKYIVAVLSLALMMSCEEEDKELLVAYPNDITFNELEIGRFTFKTYDAPFSAGDEASGVITANAGVGDNVTHSGFALSNQNLRSYPWYTSPKFAPASLTAIQKQQVIDSSAYSVYSYGVNRTANFLVGNTTGDNAYFTLPKPGVVEHVLVANTSYNYLLTSVGSVYSKTIDSDTQSYLIDGEPIKNPNIPNPSTDRFATFRLPAPGDVDALRLGGDLILKRRELGIIAEEAVIAAGGTEDEGRAAYLEAYNSYFTGYVILTIEGYLNGSNTGAVEEYLAVLEGVDPENPEYNFTLNDWRKVDLTSLGQVDKVLFKMSSSYVDDQGKMVYPTLFCLDGVRLEK</sequence>
<proteinExistence type="predicted"/>
<dbReference type="Gene3D" id="2.60.120.1350">
    <property type="entry name" value="Protein of unknown function DUF4465"/>
    <property type="match status" value="1"/>
</dbReference>
<dbReference type="InterPro" id="IPR027828">
    <property type="entry name" value="DUF4465"/>
</dbReference>
<dbReference type="AlphaFoldDB" id="A0A6N6MHS3"/>
<dbReference type="PROSITE" id="PS51257">
    <property type="entry name" value="PROKAR_LIPOPROTEIN"/>
    <property type="match status" value="1"/>
</dbReference>
<reference evidence="1 2" key="1">
    <citation type="submission" date="2019-09" db="EMBL/GenBank/DDBJ databases">
        <authorList>
            <person name="Cao W.R."/>
        </authorList>
    </citation>
    <scope>NUCLEOTIDE SEQUENCE [LARGE SCALE GENOMIC DNA]</scope>
    <source>
        <strain evidence="1 2">B1N29</strain>
    </source>
</reference>
<evidence type="ECO:0000313" key="2">
    <source>
        <dbReference type="Proteomes" id="UP000441333"/>
    </source>
</evidence>
<gene>
    <name evidence="1" type="ORF">F6U93_08920</name>
</gene>
<dbReference type="Pfam" id="PF14717">
    <property type="entry name" value="DUF4465"/>
    <property type="match status" value="2"/>
</dbReference>
<comment type="caution">
    <text evidence="1">The sequence shown here is derived from an EMBL/GenBank/DDBJ whole genome shotgun (WGS) entry which is preliminary data.</text>
</comment>
<dbReference type="EMBL" id="WAAT01000044">
    <property type="protein sequence ID" value="KAB1067717.1"/>
    <property type="molecule type" value="Genomic_DNA"/>
</dbReference>
<evidence type="ECO:0000313" key="1">
    <source>
        <dbReference type="EMBL" id="KAB1067717.1"/>
    </source>
</evidence>
<keyword evidence="2" id="KW-1185">Reference proteome</keyword>
<dbReference type="Proteomes" id="UP000441333">
    <property type="component" value="Unassembled WGS sequence"/>
</dbReference>
<organism evidence="1 2">
    <name type="scientific">Pseudotamlana haliotis</name>
    <dbReference type="NCBI Taxonomy" id="2614804"/>
    <lineage>
        <taxon>Bacteria</taxon>
        <taxon>Pseudomonadati</taxon>
        <taxon>Bacteroidota</taxon>
        <taxon>Flavobacteriia</taxon>
        <taxon>Flavobacteriales</taxon>
        <taxon>Flavobacteriaceae</taxon>
        <taxon>Pseudotamlana</taxon>
    </lineage>
</organism>
<protein>
    <submittedName>
        <fullName evidence="1">DUF4465 domain-containing protein</fullName>
    </submittedName>
</protein>